<dbReference type="PROSITE" id="PS51733">
    <property type="entry name" value="BPL_LPL_CATALYTIC"/>
    <property type="match status" value="1"/>
</dbReference>
<dbReference type="Gene3D" id="3.30.930.10">
    <property type="entry name" value="Bira Bifunctional Protein, Domain 2"/>
    <property type="match status" value="1"/>
</dbReference>
<dbReference type="InterPro" id="IPR004408">
    <property type="entry name" value="Biotin_CoA_COase_ligase"/>
</dbReference>
<evidence type="ECO:0000313" key="4">
    <source>
        <dbReference type="Proteomes" id="UP000673975"/>
    </source>
</evidence>
<dbReference type="EC" id="6.3.4.15" evidence="3"/>
<dbReference type="EMBL" id="JAFIDN010000001">
    <property type="protein sequence ID" value="MBP3191249.1"/>
    <property type="molecule type" value="Genomic_DNA"/>
</dbReference>
<keyword evidence="4" id="KW-1185">Reference proteome</keyword>
<evidence type="ECO:0000259" key="2">
    <source>
        <dbReference type="PROSITE" id="PS51733"/>
    </source>
</evidence>
<organism evidence="3 4">
    <name type="scientific">Natronogracilivirga saccharolytica</name>
    <dbReference type="NCBI Taxonomy" id="2812953"/>
    <lineage>
        <taxon>Bacteria</taxon>
        <taxon>Pseudomonadati</taxon>
        <taxon>Balneolota</taxon>
        <taxon>Balneolia</taxon>
        <taxon>Balneolales</taxon>
        <taxon>Cyclonatronaceae</taxon>
        <taxon>Natronogracilivirga</taxon>
    </lineage>
</organism>
<dbReference type="PANTHER" id="PTHR12835">
    <property type="entry name" value="BIOTIN PROTEIN LIGASE"/>
    <property type="match status" value="1"/>
</dbReference>
<proteinExistence type="predicted"/>
<accession>A0A8J7RP27</accession>
<dbReference type="SUPFAM" id="SSF55681">
    <property type="entry name" value="Class II aaRS and biotin synthetases"/>
    <property type="match status" value="1"/>
</dbReference>
<dbReference type="InterPro" id="IPR004143">
    <property type="entry name" value="BPL_LPL_catalytic"/>
</dbReference>
<dbReference type="AlphaFoldDB" id="A0A8J7RP27"/>
<feature type="domain" description="BPL/LPL catalytic" evidence="2">
    <location>
        <begin position="1"/>
        <end position="159"/>
    </location>
</feature>
<evidence type="ECO:0000256" key="1">
    <source>
        <dbReference type="ARBA" id="ARBA00022598"/>
    </source>
</evidence>
<comment type="caution">
    <text evidence="3">The sequence shown here is derived from an EMBL/GenBank/DDBJ whole genome shotgun (WGS) entry which is preliminary data.</text>
</comment>
<sequence>MPARRLSHGLVCLADEQYDGKGQYGRRWSSTEGENLTFTIVLMPGEVQGLQLFSLALMYGLKQTVDTMASCDSRIKWPNDLCISGRKAGGVLTECRYNGKQIDRMLLGLGVNINQTTFPEHLQDTAASVAQFTGGQPLDRALFLAVLLNKLEPLLERTRDGDLDLIRDINRCIDGYGKWVSIEVDGKRGDTPVKVLGVNEYGHLLVLDANDDLKSFTHEQVRFDVTN</sequence>
<dbReference type="GO" id="GO:0005737">
    <property type="term" value="C:cytoplasm"/>
    <property type="evidence" value="ECO:0007669"/>
    <property type="project" value="TreeGrafter"/>
</dbReference>
<dbReference type="GO" id="GO:0004077">
    <property type="term" value="F:biotin--[biotin carboxyl-carrier protein] ligase activity"/>
    <property type="evidence" value="ECO:0007669"/>
    <property type="project" value="UniProtKB-EC"/>
</dbReference>
<evidence type="ECO:0000313" key="3">
    <source>
        <dbReference type="EMBL" id="MBP3191249.1"/>
    </source>
</evidence>
<gene>
    <name evidence="3" type="ORF">NATSA_01095</name>
</gene>
<dbReference type="NCBIfam" id="TIGR00121">
    <property type="entry name" value="birA_ligase"/>
    <property type="match status" value="1"/>
</dbReference>
<dbReference type="Pfam" id="PF03099">
    <property type="entry name" value="BPL_LplA_LipB"/>
    <property type="match status" value="1"/>
</dbReference>
<dbReference type="Proteomes" id="UP000673975">
    <property type="component" value="Unassembled WGS sequence"/>
</dbReference>
<dbReference type="InterPro" id="IPR045864">
    <property type="entry name" value="aa-tRNA-synth_II/BPL/LPL"/>
</dbReference>
<dbReference type="CDD" id="cd16442">
    <property type="entry name" value="BPL"/>
    <property type="match status" value="1"/>
</dbReference>
<protein>
    <submittedName>
        <fullName evidence="3">Biotin--[acetyl-CoA-carboxylase] ligase</fullName>
        <ecNumber evidence="3">6.3.4.15</ecNumber>
    </submittedName>
</protein>
<name>A0A8J7RP27_9BACT</name>
<dbReference type="PANTHER" id="PTHR12835:SF5">
    <property type="entry name" value="BIOTIN--PROTEIN LIGASE"/>
    <property type="match status" value="1"/>
</dbReference>
<keyword evidence="1 3" id="KW-0436">Ligase</keyword>
<reference evidence="3" key="1">
    <citation type="submission" date="2021-02" db="EMBL/GenBank/DDBJ databases">
        <title>Natronogracilivirga saccharolytica gen. nov. sp. nov. a new anaerobic, haloalkiliphilic carbohydrate-fermenting bacterium from soda lake and proposing of Cyclonatronumiaceae fam. nov. in the phylum Balneolaeota.</title>
        <authorList>
            <person name="Zhilina T.N."/>
            <person name="Sorokin D.Y."/>
            <person name="Zavarzina D.G."/>
            <person name="Toshchakov S.V."/>
            <person name="Kublanov I.V."/>
        </authorList>
    </citation>
    <scope>NUCLEOTIDE SEQUENCE</scope>
    <source>
        <strain evidence="3">Z-1702</strain>
    </source>
</reference>